<feature type="compositionally biased region" description="Polar residues" evidence="2">
    <location>
        <begin position="290"/>
        <end position="303"/>
    </location>
</feature>
<reference evidence="4" key="1">
    <citation type="journal article" date="2023" name="Mol. Biol. Evol.">
        <title>Third-Generation Sequencing Reveals the Adaptive Role of the Epigenome in Three Deep-Sea Polychaetes.</title>
        <authorList>
            <person name="Perez M."/>
            <person name="Aroh O."/>
            <person name="Sun Y."/>
            <person name="Lan Y."/>
            <person name="Juniper S.K."/>
            <person name="Young C.R."/>
            <person name="Angers B."/>
            <person name="Qian P.Y."/>
        </authorList>
    </citation>
    <scope>NUCLEOTIDE SEQUENCE</scope>
    <source>
        <strain evidence="4">P08H-3</strain>
    </source>
</reference>
<dbReference type="AlphaFoldDB" id="A0AAD9N6H1"/>
<dbReference type="Proteomes" id="UP001208570">
    <property type="component" value="Unassembled WGS sequence"/>
</dbReference>
<evidence type="ECO:0000256" key="1">
    <source>
        <dbReference type="SAM" id="Coils"/>
    </source>
</evidence>
<dbReference type="PANTHER" id="PTHR35076:SF1">
    <property type="entry name" value="TUBULIN EPSILON AND DELTA COMPLEX PROTEIN 1"/>
    <property type="match status" value="1"/>
</dbReference>
<gene>
    <name evidence="4" type="ORF">LSH36_167g08018</name>
</gene>
<evidence type="ECO:0000313" key="4">
    <source>
        <dbReference type="EMBL" id="KAK2158590.1"/>
    </source>
</evidence>
<keyword evidence="5" id="KW-1185">Reference proteome</keyword>
<evidence type="ECO:0000313" key="5">
    <source>
        <dbReference type="Proteomes" id="UP001208570"/>
    </source>
</evidence>
<feature type="coiled-coil region" evidence="1">
    <location>
        <begin position="460"/>
        <end position="487"/>
    </location>
</feature>
<dbReference type="InterPro" id="IPR027996">
    <property type="entry name" value="TEDC1_dom"/>
</dbReference>
<feature type="region of interest" description="Disordered" evidence="2">
    <location>
        <begin position="268"/>
        <end position="309"/>
    </location>
</feature>
<evidence type="ECO:0000259" key="3">
    <source>
        <dbReference type="Pfam" id="PF14970"/>
    </source>
</evidence>
<keyword evidence="1" id="KW-0175">Coiled coil</keyword>
<protein>
    <recommendedName>
        <fullName evidence="3">Tubulin epsilon and delta complex protein 1 domain-containing protein</fullName>
    </recommendedName>
</protein>
<accession>A0AAD9N6H1</accession>
<dbReference type="Pfam" id="PF14970">
    <property type="entry name" value="TEDC1"/>
    <property type="match status" value="1"/>
</dbReference>
<organism evidence="4 5">
    <name type="scientific">Paralvinella palmiformis</name>
    <dbReference type="NCBI Taxonomy" id="53620"/>
    <lineage>
        <taxon>Eukaryota</taxon>
        <taxon>Metazoa</taxon>
        <taxon>Spiralia</taxon>
        <taxon>Lophotrochozoa</taxon>
        <taxon>Annelida</taxon>
        <taxon>Polychaeta</taxon>
        <taxon>Sedentaria</taxon>
        <taxon>Canalipalpata</taxon>
        <taxon>Terebellida</taxon>
        <taxon>Terebelliformia</taxon>
        <taxon>Alvinellidae</taxon>
        <taxon>Paralvinella</taxon>
    </lineage>
</organism>
<evidence type="ECO:0000256" key="2">
    <source>
        <dbReference type="SAM" id="MobiDB-lite"/>
    </source>
</evidence>
<name>A0AAD9N6H1_9ANNE</name>
<proteinExistence type="predicted"/>
<sequence length="512" mass="58469">MAQTRNTIELLTRILVENGTFKVKAETFRLAKFNHKDAVAPMWKLLFELVYYCEFGKIDHVSVKAFGELSTEELVIYVKRELQTRGFYSKEFASLPADMSSGSREVLLALGWLLCKENIMARFIKNCTAPIGDDDMMVLHMDDADIPVVRDKVEDSVKGDMYTRVQQLLLLNNKLRLSLRNLYGLQRENMLLKHKIHKATYGTISEPSNKNHLSEMEVYMLRHPQLLKNNLDLLEQDSHRLQNLLSWREHEDHFWKWMGSVLDAKLQSRNTNPGVGMKASVQTDRHSMASPDNSTTAPSSEPGSSDGVRWMKGLDQADVASSQGDDCLPEVDLYARLQQSHLTLHEAITKYEAVVEHLENIWQQKSSEITDEDLDSVLSSIDQELSVQRANIMLRNCHSYMNNDSPEDGPSLSNCGTADAERPQRDPQLLYNDKPENEQFGNILHVGKRSHPVGGGDPNIRHIEEEIRSLNNLVERLQQEVNDKQSHFKHEMQMLSAKFQDAICIPPMEPNC</sequence>
<dbReference type="PANTHER" id="PTHR35076">
    <property type="entry name" value="TUBULIN EPSILON AND DELTA COMPLEX PROTEIN 1"/>
    <property type="match status" value="1"/>
</dbReference>
<feature type="region of interest" description="Disordered" evidence="2">
    <location>
        <begin position="401"/>
        <end position="435"/>
    </location>
</feature>
<comment type="caution">
    <text evidence="4">The sequence shown here is derived from an EMBL/GenBank/DDBJ whole genome shotgun (WGS) entry which is preliminary data.</text>
</comment>
<dbReference type="InterPro" id="IPR043535">
    <property type="entry name" value="TEDC1"/>
</dbReference>
<feature type="domain" description="Tubulin epsilon and delta complex protein 1" evidence="3">
    <location>
        <begin position="86"/>
        <end position="263"/>
    </location>
</feature>
<dbReference type="EMBL" id="JAODUP010000167">
    <property type="protein sequence ID" value="KAK2158590.1"/>
    <property type="molecule type" value="Genomic_DNA"/>
</dbReference>